<gene>
    <name evidence="1" type="ORF">DSO57_1003423</name>
</gene>
<keyword evidence="2" id="KW-1185">Reference proteome</keyword>
<evidence type="ECO:0000313" key="2">
    <source>
        <dbReference type="Proteomes" id="UP001165960"/>
    </source>
</evidence>
<reference evidence="1" key="1">
    <citation type="submission" date="2022-04" db="EMBL/GenBank/DDBJ databases">
        <title>Genome of the entomopathogenic fungus Entomophthora muscae.</title>
        <authorList>
            <person name="Elya C."/>
            <person name="Lovett B.R."/>
            <person name="Lee E."/>
            <person name="Macias A.M."/>
            <person name="Hajek A.E."/>
            <person name="De Bivort B.L."/>
            <person name="Kasson M.T."/>
            <person name="De Fine Licht H.H."/>
            <person name="Stajich J.E."/>
        </authorList>
    </citation>
    <scope>NUCLEOTIDE SEQUENCE</scope>
    <source>
        <strain evidence="1">Berkeley</strain>
    </source>
</reference>
<organism evidence="1 2">
    <name type="scientific">Entomophthora muscae</name>
    <dbReference type="NCBI Taxonomy" id="34485"/>
    <lineage>
        <taxon>Eukaryota</taxon>
        <taxon>Fungi</taxon>
        <taxon>Fungi incertae sedis</taxon>
        <taxon>Zoopagomycota</taxon>
        <taxon>Entomophthoromycotina</taxon>
        <taxon>Entomophthoromycetes</taxon>
        <taxon>Entomophthorales</taxon>
        <taxon>Entomophthoraceae</taxon>
        <taxon>Entomophthora</taxon>
    </lineage>
</organism>
<comment type="caution">
    <text evidence="1">The sequence shown here is derived from an EMBL/GenBank/DDBJ whole genome shotgun (WGS) entry which is preliminary data.</text>
</comment>
<proteinExistence type="predicted"/>
<protein>
    <submittedName>
        <fullName evidence="1">Uncharacterized protein</fullName>
    </submittedName>
</protein>
<accession>A0ACC2UIE3</accession>
<dbReference type="Proteomes" id="UP001165960">
    <property type="component" value="Unassembled WGS sequence"/>
</dbReference>
<dbReference type="EMBL" id="QTSX02000718">
    <property type="protein sequence ID" value="KAJ9086490.1"/>
    <property type="molecule type" value="Genomic_DNA"/>
</dbReference>
<sequence length="123" mass="13548">MGLHWHRFGASLTTIQGILCSRLAGCRIGGSWTILEHLIRLQRTGVQLLGFQYNYWNVIHDTTSPEITSPPIKEDIADPSIVPTILSLRNNPHLMDYPLGTPDLEQVMTVALGLACDGAIPCL</sequence>
<name>A0ACC2UIE3_9FUNG</name>
<evidence type="ECO:0000313" key="1">
    <source>
        <dbReference type="EMBL" id="KAJ9086490.1"/>
    </source>
</evidence>